<dbReference type="EMBL" id="JQ805139">
    <property type="protein sequence ID" value="AFK83829.1"/>
    <property type="molecule type" value="Genomic_DNA"/>
</dbReference>
<keyword evidence="2" id="KW-1133">Transmembrane helix</keyword>
<sequence length="659" mass="68041">MADYDVYARKLLGTLFVVAVMCAMCCVDCVAASGASTAEALSAGTSGGESPTPSATDSVTSEASSTLATPTGSTPETESVSAPPESGTGFSPPSSTLAETFSDGLSSSGATATTAAAPSTASSGSPVDASVSASAKARSNGSSAARGGRRPLGEGFKVAVKRLKDEYGNVTVRTFWQGKNVSSVAAIGLYQVLRSGSAYRKVYALNVSRYSRAPAVVGSISGPVGDGTFYRVVFGINNHNATTVNGSTVYGVSDLTAEVSLGQPRPFVSGYYEWRVWVMLPGAARPVVQGKRLWVPLTPNLRVLCEKGRAVVATEVPPGLWWQTYAVFWSRRPEGSQSATALGAHVVAGHDISTYGGSDGSLTPVFRRGAKTYVGTEFVGPALYRIVTIAHGVDGGDRRGNASIVVGSARCVEESERGSTFVQALVILTLGLIVGLCVMVLGLACVICCKLARPLYSAYSEIRRLGSSNEKSDGPGSLVVRSDGDGEGEGDKGPPIWVSGGVWKDGRGGVRAAVKWMLYKYARGIVAVSLGPEDDAMLLPPEKEVLAIAADVLPLTDGGGGDEDGEGVSGDGDGDGEGDGAERRRGGPGGSDGDAGLRDDATDEALAQMFPPGMLRRRPDADREESVEDGRDGDDGVFVEDDPWSGSTVSLIGPAIHPV</sequence>
<reference evidence="3 4" key="1">
    <citation type="journal article" date="2012" name="J. Virol.">
        <title>A Novel Bat Herpesvirus Encodes Homologues of Major Histocompatibility Complex Classes I and II, C-Type Lectin, and a Unique Family of Immune-Related Genes.</title>
        <authorList>
            <person name="Zhang H."/>
            <person name="Todd S."/>
            <person name="Tachedjian M."/>
            <person name="Barr J.A."/>
            <person name="Luo M."/>
            <person name="Yu M."/>
            <person name="Marsh G.A."/>
            <person name="Crameri G."/>
            <person name="Wang L.F."/>
        </authorList>
    </citation>
    <scope>NUCLEOTIDE SEQUENCE [LARGE SCALE GENOMIC DNA]</scope>
    <source>
        <strain evidence="3">B7D8</strain>
    </source>
</reference>
<evidence type="ECO:0000313" key="4">
    <source>
        <dbReference type="Proteomes" id="UP000103899"/>
    </source>
</evidence>
<proteinExistence type="predicted"/>
<protein>
    <submittedName>
        <fullName evidence="3">B4</fullName>
    </submittedName>
</protein>
<keyword evidence="4" id="KW-1185">Reference proteome</keyword>
<feature type="region of interest" description="Disordered" evidence="1">
    <location>
        <begin position="556"/>
        <end position="659"/>
    </location>
</feature>
<accession>I3VPY5</accession>
<feature type="transmembrane region" description="Helical" evidence="2">
    <location>
        <begin position="421"/>
        <end position="449"/>
    </location>
</feature>
<organism evidence="3 4">
    <name type="scientific">miniopterid betaherpesvirus 1</name>
    <dbReference type="NCBI Taxonomy" id="3070189"/>
    <lineage>
        <taxon>Viruses</taxon>
        <taxon>Duplodnaviria</taxon>
        <taxon>Heunggongvirae</taxon>
        <taxon>Peploviricota</taxon>
        <taxon>Herviviricetes</taxon>
        <taxon>Herpesvirales</taxon>
        <taxon>Orthoherpesviridae</taxon>
        <taxon>Betaherpesvirinae</taxon>
        <taxon>Quwivirus</taxon>
        <taxon>Quwivirus miniopteridbeta1</taxon>
    </lineage>
</organism>
<evidence type="ECO:0000313" key="3">
    <source>
        <dbReference type="EMBL" id="AFK83829.1"/>
    </source>
</evidence>
<feature type="compositionally biased region" description="Low complexity" evidence="1">
    <location>
        <begin position="106"/>
        <end position="126"/>
    </location>
</feature>
<feature type="compositionally biased region" description="Polar residues" evidence="1">
    <location>
        <begin position="131"/>
        <end position="143"/>
    </location>
</feature>
<evidence type="ECO:0000256" key="2">
    <source>
        <dbReference type="SAM" id="Phobius"/>
    </source>
</evidence>
<feature type="region of interest" description="Disordered" evidence="1">
    <location>
        <begin position="466"/>
        <end position="498"/>
    </location>
</feature>
<feature type="region of interest" description="Disordered" evidence="1">
    <location>
        <begin position="41"/>
        <end position="151"/>
    </location>
</feature>
<dbReference type="RefSeq" id="YP_010797013.1">
    <property type="nucleotide sequence ID" value="NC_076129.1"/>
</dbReference>
<feature type="compositionally biased region" description="Acidic residues" evidence="1">
    <location>
        <begin position="560"/>
        <end position="579"/>
    </location>
</feature>
<feature type="compositionally biased region" description="Polar residues" evidence="1">
    <location>
        <begin position="88"/>
        <end position="105"/>
    </location>
</feature>
<feature type="compositionally biased region" description="Polar residues" evidence="1">
    <location>
        <begin position="48"/>
        <end position="80"/>
    </location>
</feature>
<name>I3VPY5_9BETA</name>
<dbReference type="Proteomes" id="UP000103899">
    <property type="component" value="Segment"/>
</dbReference>
<dbReference type="KEGG" id="vg:80534716"/>
<keyword evidence="2" id="KW-0812">Transmembrane</keyword>
<evidence type="ECO:0000256" key="1">
    <source>
        <dbReference type="SAM" id="MobiDB-lite"/>
    </source>
</evidence>
<keyword evidence="2" id="KW-0472">Membrane</keyword>
<dbReference type="GeneID" id="80534716"/>